<dbReference type="KEGG" id="fox:FOXG_22697"/>
<evidence type="ECO:0000256" key="2">
    <source>
        <dbReference type="SAM" id="SignalP"/>
    </source>
</evidence>
<feature type="region of interest" description="Disordered" evidence="1">
    <location>
        <begin position="71"/>
        <end position="91"/>
    </location>
</feature>
<name>A0A0J9WAR0_FUSO4</name>
<dbReference type="GeneID" id="28963403"/>
<dbReference type="EMBL" id="DS231737">
    <property type="protein sequence ID" value="KNB19976.1"/>
    <property type="molecule type" value="Genomic_DNA"/>
</dbReference>
<evidence type="ECO:0000256" key="1">
    <source>
        <dbReference type="SAM" id="MobiDB-lite"/>
    </source>
</evidence>
<dbReference type="VEuPathDB" id="FungiDB:FOXG_22697"/>
<feature type="compositionally biased region" description="Basic and acidic residues" evidence="1">
    <location>
        <begin position="71"/>
        <end position="83"/>
    </location>
</feature>
<feature type="signal peptide" evidence="2">
    <location>
        <begin position="1"/>
        <end position="21"/>
    </location>
</feature>
<dbReference type="RefSeq" id="XP_018257998.1">
    <property type="nucleotide sequence ID" value="XM_018403104.1"/>
</dbReference>
<dbReference type="VEuPathDB" id="FungiDB:FOXG_17131"/>
<dbReference type="Proteomes" id="UP000009097">
    <property type="component" value="Unassembled WGS sequence"/>
</dbReference>
<reference evidence="3" key="2">
    <citation type="journal article" date="2010" name="Nature">
        <title>Comparative genomics reveals mobile pathogenicity chromosomes in Fusarium.</title>
        <authorList>
            <person name="Ma L.J."/>
            <person name="van der Does H.C."/>
            <person name="Borkovich K.A."/>
            <person name="Coleman J.J."/>
            <person name="Daboussi M.J."/>
            <person name="Di Pietro A."/>
            <person name="Dufresne M."/>
            <person name="Freitag M."/>
            <person name="Grabherr M."/>
            <person name="Henrissat B."/>
            <person name="Houterman P.M."/>
            <person name="Kang S."/>
            <person name="Shim W.B."/>
            <person name="Woloshuk C."/>
            <person name="Xie X."/>
            <person name="Xu J.R."/>
            <person name="Antoniw J."/>
            <person name="Baker S.E."/>
            <person name="Bluhm B.H."/>
            <person name="Breakspear A."/>
            <person name="Brown D.W."/>
            <person name="Butchko R.A."/>
            <person name="Chapman S."/>
            <person name="Coulson R."/>
            <person name="Coutinho P.M."/>
            <person name="Danchin E.G."/>
            <person name="Diener A."/>
            <person name="Gale L.R."/>
            <person name="Gardiner D.M."/>
            <person name="Goff S."/>
            <person name="Hammond-Kosack K.E."/>
            <person name="Hilburn K."/>
            <person name="Hua-Van A."/>
            <person name="Jonkers W."/>
            <person name="Kazan K."/>
            <person name="Kodira C.D."/>
            <person name="Koehrsen M."/>
            <person name="Kumar L."/>
            <person name="Lee Y.H."/>
            <person name="Li L."/>
            <person name="Manners J.M."/>
            <person name="Miranda-Saavedra D."/>
            <person name="Mukherjee M."/>
            <person name="Park G."/>
            <person name="Park J."/>
            <person name="Park S.Y."/>
            <person name="Proctor R.H."/>
            <person name="Regev A."/>
            <person name="Ruiz-Roldan M.C."/>
            <person name="Sain D."/>
            <person name="Sakthikumar S."/>
            <person name="Sykes S."/>
            <person name="Schwartz D.C."/>
            <person name="Turgeon B.G."/>
            <person name="Wapinski I."/>
            <person name="Yoder O."/>
            <person name="Young S."/>
            <person name="Zeng Q."/>
            <person name="Zhou S."/>
            <person name="Galagan J."/>
            <person name="Cuomo C.A."/>
            <person name="Kistler H.C."/>
            <person name="Rep M."/>
        </authorList>
    </citation>
    <scope>NUCLEOTIDE SEQUENCE [LARGE SCALE GENOMIC DNA]</scope>
    <source>
        <strain evidence="3">4287</strain>
    </source>
</reference>
<evidence type="ECO:0000313" key="5">
    <source>
        <dbReference type="Proteomes" id="UP000009097"/>
    </source>
</evidence>
<keyword evidence="2" id="KW-0732">Signal</keyword>
<proteinExistence type="predicted"/>
<dbReference type="AlphaFoldDB" id="A0A0J9WAR0"/>
<evidence type="ECO:0000313" key="4">
    <source>
        <dbReference type="EMBL" id="KNB19976.1"/>
    </source>
</evidence>
<protein>
    <recommendedName>
        <fullName evidence="6">Secreted in xylem 13</fullName>
    </recommendedName>
</protein>
<gene>
    <name evidence="4" type="ORF">FOXG_17131</name>
    <name evidence="3" type="ORF">FOXG_22697</name>
</gene>
<reference evidence="3" key="1">
    <citation type="submission" date="2007-04" db="EMBL/GenBank/DDBJ databases">
        <authorList>
            <consortium name="The Broad Institute Genome Sequencing Platform"/>
            <person name="Birren B."/>
            <person name="Lander E."/>
            <person name="Galagan J."/>
            <person name="Nusbaum C."/>
            <person name="Devon K."/>
            <person name="Ma L.-J."/>
            <person name="Jaffe D."/>
            <person name="Butler J."/>
            <person name="Alvarez P."/>
            <person name="Gnerre S."/>
            <person name="Grabherr M."/>
            <person name="Kleber M."/>
            <person name="Mauceli E."/>
            <person name="Brockman W."/>
            <person name="MacCallum I.A."/>
            <person name="Young S."/>
            <person name="LaButti K."/>
            <person name="DeCaprio D."/>
            <person name="Crawford M."/>
            <person name="Koehrsen M."/>
            <person name="Engels R."/>
            <person name="Montgomery P."/>
            <person name="Pearson M."/>
            <person name="Howarth C."/>
            <person name="Larson L."/>
            <person name="White J."/>
            <person name="O'Leary S."/>
            <person name="Kodira C."/>
            <person name="Zeng Q."/>
            <person name="Yandava C."/>
            <person name="Alvarado L."/>
            <person name="Kistler C."/>
            <person name="Shim W.-B."/>
            <person name="Kang S."/>
            <person name="Woloshuk C."/>
        </authorList>
    </citation>
    <scope>NUCLEOTIDE SEQUENCE</scope>
    <source>
        <strain evidence="3">4287</strain>
    </source>
</reference>
<accession>A0A0J9WAR0</accession>
<evidence type="ECO:0008006" key="6">
    <source>
        <dbReference type="Google" id="ProtNLM"/>
    </source>
</evidence>
<dbReference type="EMBL" id="DS231737">
    <property type="protein sequence ID" value="KNB19953.1"/>
    <property type="molecule type" value="Genomic_DNA"/>
</dbReference>
<organism evidence="3 5">
    <name type="scientific">Fusarium oxysporum f. sp. lycopersici (strain 4287 / CBS 123668 / FGSC 9935 / NRRL 34936)</name>
    <name type="common">Fusarium vascular wilt of tomato</name>
    <dbReference type="NCBI Taxonomy" id="426428"/>
    <lineage>
        <taxon>Eukaryota</taxon>
        <taxon>Fungi</taxon>
        <taxon>Dikarya</taxon>
        <taxon>Ascomycota</taxon>
        <taxon>Pezizomycotina</taxon>
        <taxon>Sordariomycetes</taxon>
        <taxon>Hypocreomycetidae</taxon>
        <taxon>Hypocreales</taxon>
        <taxon>Nectriaceae</taxon>
        <taxon>Fusarium</taxon>
        <taxon>Fusarium oxysporum species complex</taxon>
    </lineage>
</organism>
<dbReference type="GeneID" id="28957927"/>
<dbReference type="KEGG" id="fox:FOXG_17131"/>
<sequence length="293" mass="33425">MTRFHLILLPLLFSWFSYCLGELEVSDLSDQPPSVENTYRDQAFNEEELLKVVDELSVERTEHTERALVSEAAVQKRQDDEHPNGPCPRGGRLYVDSDEDSSCNAKWGTQTHNDVKTFGSTGSVCAGTFRRITCACCYTMHPITDNNVPRMDGIYCPKWEVCKQEPERWSKWGNRVSHTSCVQAKKLTEILIATKKVVKEYCTPKRWLPSAGKGKNAKFHTWAYNYSTGQLTTLKWMYLKLDGQYVKSAPGISEWGLTYSVNEHNAIELCGYPSDDMQRNSIDAELQWEATVQ</sequence>
<dbReference type="RefSeq" id="XP_018258021.1">
    <property type="nucleotide sequence ID" value="XM_018397144.1"/>
</dbReference>
<evidence type="ECO:0000313" key="3">
    <source>
        <dbReference type="EMBL" id="KNB19953.1"/>
    </source>
</evidence>
<feature type="chain" id="PRO_5010621164" description="Secreted in xylem 13" evidence="2">
    <location>
        <begin position="22"/>
        <end position="293"/>
    </location>
</feature>